<accession>A0ABU5AXC4</accession>
<name>A0ABU5AXC4_9HYPH</name>
<comment type="caution">
    <text evidence="1">The sequence shown here is derived from an EMBL/GenBank/DDBJ whole genome shotgun (WGS) entry which is preliminary data.</text>
</comment>
<dbReference type="EMBL" id="JAVIIP010000029">
    <property type="protein sequence ID" value="MDX8541871.1"/>
    <property type="molecule type" value="Genomic_DNA"/>
</dbReference>
<gene>
    <name evidence="1" type="ORF">RFM23_30130</name>
</gene>
<reference evidence="1 2" key="1">
    <citation type="submission" date="2023-08" db="EMBL/GenBank/DDBJ databases">
        <title>Implementing the SeqCode for naming new Mesorhizobium species isolated from Vachellia karroo root nodules.</title>
        <authorList>
            <person name="Van Lill M."/>
        </authorList>
    </citation>
    <scope>NUCLEOTIDE SEQUENCE [LARGE SCALE GENOMIC DNA]</scope>
    <source>
        <strain evidence="1 2">VK4B</strain>
    </source>
</reference>
<evidence type="ECO:0008006" key="3">
    <source>
        <dbReference type="Google" id="ProtNLM"/>
    </source>
</evidence>
<dbReference type="Proteomes" id="UP001276564">
    <property type="component" value="Unassembled WGS sequence"/>
</dbReference>
<keyword evidence="2" id="KW-1185">Reference proteome</keyword>
<evidence type="ECO:0000313" key="2">
    <source>
        <dbReference type="Proteomes" id="UP001276564"/>
    </source>
</evidence>
<dbReference type="RefSeq" id="WP_320322094.1">
    <property type="nucleotide sequence ID" value="NZ_JAVIIP010000029.1"/>
</dbReference>
<proteinExistence type="predicted"/>
<protein>
    <recommendedName>
        <fullName evidence="3">Aminoglycoside phosphotransferase domain-containing protein</fullName>
    </recommendedName>
</protein>
<sequence length="101" mass="11126">MVPTLDNGFASKHPAYRALEADRWRRFLNAGIVGLIAMEEARHSFRQAARPALKKVLRAKGLKIPRLARLGSGASGSFLAYEDLNGRAAMALEKLGHRERG</sequence>
<organism evidence="1 2">
    <name type="scientific">Mesorhizobium abyssinicae</name>
    <dbReference type="NCBI Taxonomy" id="1209958"/>
    <lineage>
        <taxon>Bacteria</taxon>
        <taxon>Pseudomonadati</taxon>
        <taxon>Pseudomonadota</taxon>
        <taxon>Alphaproteobacteria</taxon>
        <taxon>Hyphomicrobiales</taxon>
        <taxon>Phyllobacteriaceae</taxon>
        <taxon>Mesorhizobium</taxon>
    </lineage>
</organism>
<evidence type="ECO:0000313" key="1">
    <source>
        <dbReference type="EMBL" id="MDX8541871.1"/>
    </source>
</evidence>